<dbReference type="OrthoDB" id="1112980at2759"/>
<evidence type="ECO:0000313" key="4">
    <source>
        <dbReference type="Proteomes" id="UP000018144"/>
    </source>
</evidence>
<dbReference type="eggNOG" id="ENOG502SBR7">
    <property type="taxonomic scope" value="Eukaryota"/>
</dbReference>
<dbReference type="InterPro" id="IPR027921">
    <property type="entry name" value="NOPCHAP1"/>
</dbReference>
<dbReference type="OMA" id="YIQMNLA"/>
<sequence length="186" mass="20535">MTAPPKKPDFTLPPVTGTNDLLSRLNSFLPQLSEANRTLEEEIKQGKADKRNIEHVDETTERFIEMNLGLGVLEEIRDGDSSDEEMDTASTDASDPISAALNQMKSGKKPIIQLMEDEPMTGMKRPAPPSDSEDSDDSEEDSEEEDSEEDDSEEDSEDEKEGEKKGPVLEKLGGDLPGKKVLIEEL</sequence>
<dbReference type="PANTHER" id="PTHR38489:SF1">
    <property type="entry name" value="HISTONE CHAPERONE DOMAIN-CONTAINING PROTEIN"/>
    <property type="match status" value="1"/>
</dbReference>
<protein>
    <submittedName>
        <fullName evidence="3">Similar to Uncharacterized protein C12orf45 homolog acc. no. Q9CX66</fullName>
    </submittedName>
</protein>
<feature type="compositionally biased region" description="Basic and acidic residues" evidence="2">
    <location>
        <begin position="177"/>
        <end position="186"/>
    </location>
</feature>
<gene>
    <name evidence="3" type="ORF">PCON_11658</name>
</gene>
<reference evidence="3 4" key="1">
    <citation type="journal article" date="2013" name="PLoS Genet.">
        <title>The genome and development-dependent transcriptomes of Pyronema confluens: a window into fungal evolution.</title>
        <authorList>
            <person name="Traeger S."/>
            <person name="Altegoer F."/>
            <person name="Freitag M."/>
            <person name="Gabaldon T."/>
            <person name="Kempken F."/>
            <person name="Kumar A."/>
            <person name="Marcet-Houben M."/>
            <person name="Poggeler S."/>
            <person name="Stajich J.E."/>
            <person name="Nowrousian M."/>
        </authorList>
    </citation>
    <scope>NUCLEOTIDE SEQUENCE [LARGE SCALE GENOMIC DNA]</scope>
    <source>
        <strain evidence="4">CBS 100304</strain>
        <tissue evidence="3">Vegetative mycelium</tissue>
    </source>
</reference>
<keyword evidence="1" id="KW-0175">Coiled coil</keyword>
<feature type="coiled-coil region" evidence="1">
    <location>
        <begin position="29"/>
        <end position="56"/>
    </location>
</feature>
<feature type="compositionally biased region" description="Acidic residues" evidence="2">
    <location>
        <begin position="131"/>
        <end position="160"/>
    </location>
</feature>
<dbReference type="Pfam" id="PF15370">
    <property type="entry name" value="NOPCHAP1"/>
    <property type="match status" value="1"/>
</dbReference>
<dbReference type="GO" id="GO:0000492">
    <property type="term" value="P:box C/D snoRNP assembly"/>
    <property type="evidence" value="ECO:0007669"/>
    <property type="project" value="InterPro"/>
</dbReference>
<evidence type="ECO:0000256" key="2">
    <source>
        <dbReference type="SAM" id="MobiDB-lite"/>
    </source>
</evidence>
<feature type="region of interest" description="Disordered" evidence="2">
    <location>
        <begin position="74"/>
        <end position="186"/>
    </location>
</feature>
<evidence type="ECO:0000313" key="3">
    <source>
        <dbReference type="EMBL" id="CCX12064.1"/>
    </source>
</evidence>
<name>U4LIA6_PYROM</name>
<accession>U4LIA6</accession>
<dbReference type="AlphaFoldDB" id="U4LIA6"/>
<dbReference type="Proteomes" id="UP000018144">
    <property type="component" value="Unassembled WGS sequence"/>
</dbReference>
<organism evidence="3 4">
    <name type="scientific">Pyronema omphalodes (strain CBS 100304)</name>
    <name type="common">Pyronema confluens</name>
    <dbReference type="NCBI Taxonomy" id="1076935"/>
    <lineage>
        <taxon>Eukaryota</taxon>
        <taxon>Fungi</taxon>
        <taxon>Dikarya</taxon>
        <taxon>Ascomycota</taxon>
        <taxon>Pezizomycotina</taxon>
        <taxon>Pezizomycetes</taxon>
        <taxon>Pezizales</taxon>
        <taxon>Pyronemataceae</taxon>
        <taxon>Pyronema</taxon>
    </lineage>
</organism>
<dbReference type="EMBL" id="HF935675">
    <property type="protein sequence ID" value="CCX12064.1"/>
    <property type="molecule type" value="Genomic_DNA"/>
</dbReference>
<proteinExistence type="predicted"/>
<dbReference type="PANTHER" id="PTHR38489">
    <property type="entry name" value="HISTONE CHAPERONE DOMAIN-CONTAINING PROTEIN"/>
    <property type="match status" value="1"/>
</dbReference>
<evidence type="ECO:0000256" key="1">
    <source>
        <dbReference type="SAM" id="Coils"/>
    </source>
</evidence>
<dbReference type="STRING" id="1076935.U4LIA6"/>
<keyword evidence="4" id="KW-1185">Reference proteome</keyword>